<proteinExistence type="predicted"/>
<dbReference type="InterPro" id="IPR036770">
    <property type="entry name" value="Ankyrin_rpt-contain_sf"/>
</dbReference>
<sequence>MGVDNTHNGCVVAIAYDQCMRKSVRNKMYKHETVEEMVKRPMTVLNKTFRDGMDRNGDMRSLSNDYLIDNNANMPINHNPTNELTNHLNHTKNTSKENENVSNYNLEEKRLSDEESEQQRNGNNLKLEQKTCKILIEAKHLDFKLTPNQARLFELVKSEDLYVIKKVLSIAAGKLKIPEICRYEENNQVSLLHVAVKHQGYDVVEYLVNKRGFGHCLHKPIFQNTLIHDCMQDINEVDAERFEEKVKILELLFTKHPPLIDSINEEHHTPLHVATCRMLSNREQLELIDMLLCSDARVNATDRYGHTPLHLTVFKYVSERLMSTIQLLIENHADPDAQDRRGCTFLHHAARNVSPSIFYDIVNYLVSIERTDSFNIPDIDGWTVLHYAVWTKPSPLVETLKLFKTHMVDFNAVTFTDDSILFKAIEKDVGESLLNALIEFGADWRIRNKNRDTALHNAAY</sequence>
<keyword evidence="6" id="KW-1185">Reference proteome</keyword>
<dbReference type="Pfam" id="PF12796">
    <property type="entry name" value="Ank_2"/>
    <property type="match status" value="1"/>
</dbReference>
<evidence type="ECO:0000256" key="3">
    <source>
        <dbReference type="PROSITE-ProRule" id="PRU00023"/>
    </source>
</evidence>
<keyword evidence="1" id="KW-0677">Repeat</keyword>
<protein>
    <submittedName>
        <fullName evidence="5">Uncharacterized protein</fullName>
    </submittedName>
</protein>
<feature type="region of interest" description="Disordered" evidence="4">
    <location>
        <begin position="77"/>
        <end position="102"/>
    </location>
</feature>
<evidence type="ECO:0000313" key="5">
    <source>
        <dbReference type="EMBL" id="CAL8070110.1"/>
    </source>
</evidence>
<dbReference type="PANTHER" id="PTHR24124">
    <property type="entry name" value="ANKYRIN REPEAT FAMILY A"/>
    <property type="match status" value="1"/>
</dbReference>
<dbReference type="InterPro" id="IPR002110">
    <property type="entry name" value="Ankyrin_rpt"/>
</dbReference>
<feature type="repeat" description="ANK" evidence="3">
    <location>
        <begin position="304"/>
        <end position="340"/>
    </location>
</feature>
<keyword evidence="2 3" id="KW-0040">ANK repeat</keyword>
<evidence type="ECO:0000256" key="1">
    <source>
        <dbReference type="ARBA" id="ARBA00022737"/>
    </source>
</evidence>
<reference evidence="5 6" key="1">
    <citation type="submission" date="2024-08" db="EMBL/GenBank/DDBJ databases">
        <authorList>
            <person name="Cucini C."/>
            <person name="Frati F."/>
        </authorList>
    </citation>
    <scope>NUCLEOTIDE SEQUENCE [LARGE SCALE GENOMIC DNA]</scope>
</reference>
<dbReference type="SUPFAM" id="SSF48403">
    <property type="entry name" value="Ankyrin repeat"/>
    <property type="match status" value="1"/>
</dbReference>
<dbReference type="Proteomes" id="UP001642540">
    <property type="component" value="Unassembled WGS sequence"/>
</dbReference>
<dbReference type="EMBL" id="CAXLJM020000004">
    <property type="protein sequence ID" value="CAL8070110.1"/>
    <property type="molecule type" value="Genomic_DNA"/>
</dbReference>
<dbReference type="SMART" id="SM00248">
    <property type="entry name" value="ANK"/>
    <property type="match status" value="6"/>
</dbReference>
<evidence type="ECO:0000313" key="6">
    <source>
        <dbReference type="Proteomes" id="UP001642540"/>
    </source>
</evidence>
<feature type="compositionally biased region" description="Polar residues" evidence="4">
    <location>
        <begin position="77"/>
        <end position="92"/>
    </location>
</feature>
<organism evidence="5 6">
    <name type="scientific">Orchesella dallaii</name>
    <dbReference type="NCBI Taxonomy" id="48710"/>
    <lineage>
        <taxon>Eukaryota</taxon>
        <taxon>Metazoa</taxon>
        <taxon>Ecdysozoa</taxon>
        <taxon>Arthropoda</taxon>
        <taxon>Hexapoda</taxon>
        <taxon>Collembola</taxon>
        <taxon>Entomobryomorpha</taxon>
        <taxon>Entomobryoidea</taxon>
        <taxon>Orchesellidae</taxon>
        <taxon>Orchesellinae</taxon>
        <taxon>Orchesella</taxon>
    </lineage>
</organism>
<evidence type="ECO:0000256" key="4">
    <source>
        <dbReference type="SAM" id="MobiDB-lite"/>
    </source>
</evidence>
<comment type="caution">
    <text evidence="5">The sequence shown here is derived from an EMBL/GenBank/DDBJ whole genome shotgun (WGS) entry which is preliminary data.</text>
</comment>
<dbReference type="PANTHER" id="PTHR24124:SF14">
    <property type="entry name" value="CHROMOSOME UNDETERMINED SCAFFOLD_25, WHOLE GENOME SHOTGUN SEQUENCE"/>
    <property type="match status" value="1"/>
</dbReference>
<dbReference type="Pfam" id="PF00023">
    <property type="entry name" value="Ank"/>
    <property type="match status" value="1"/>
</dbReference>
<gene>
    <name evidence="5" type="ORF">ODALV1_LOCUS1078</name>
</gene>
<dbReference type="Gene3D" id="1.25.40.20">
    <property type="entry name" value="Ankyrin repeat-containing domain"/>
    <property type="match status" value="1"/>
</dbReference>
<dbReference type="PROSITE" id="PS50088">
    <property type="entry name" value="ANK_REPEAT"/>
    <property type="match status" value="1"/>
</dbReference>
<accession>A0ABP1PMQ3</accession>
<evidence type="ECO:0000256" key="2">
    <source>
        <dbReference type="ARBA" id="ARBA00023043"/>
    </source>
</evidence>
<name>A0ABP1PMQ3_9HEXA</name>